<reference evidence="1" key="1">
    <citation type="submission" date="2021-06" db="EMBL/GenBank/DDBJ databases">
        <authorList>
            <person name="Kallberg Y."/>
            <person name="Tangrot J."/>
            <person name="Rosling A."/>
        </authorList>
    </citation>
    <scope>NUCLEOTIDE SEQUENCE</scope>
    <source>
        <strain evidence="1">28 12/20/2015</strain>
    </source>
</reference>
<evidence type="ECO:0000313" key="1">
    <source>
        <dbReference type="EMBL" id="CAG8653383.1"/>
    </source>
</evidence>
<keyword evidence="2" id="KW-1185">Reference proteome</keyword>
<dbReference type="Proteomes" id="UP000789366">
    <property type="component" value="Unassembled WGS sequence"/>
</dbReference>
<organism evidence="1 2">
    <name type="scientific">Cetraspora pellucida</name>
    <dbReference type="NCBI Taxonomy" id="1433469"/>
    <lineage>
        <taxon>Eukaryota</taxon>
        <taxon>Fungi</taxon>
        <taxon>Fungi incertae sedis</taxon>
        <taxon>Mucoromycota</taxon>
        <taxon>Glomeromycotina</taxon>
        <taxon>Glomeromycetes</taxon>
        <taxon>Diversisporales</taxon>
        <taxon>Gigasporaceae</taxon>
        <taxon>Cetraspora</taxon>
    </lineage>
</organism>
<feature type="non-terminal residue" evidence="1">
    <location>
        <position position="237"/>
    </location>
</feature>
<accession>A0ACA9NID5</accession>
<proteinExistence type="predicted"/>
<protein>
    <submittedName>
        <fullName evidence="1">5012_t:CDS:1</fullName>
    </submittedName>
</protein>
<comment type="caution">
    <text evidence="1">The sequence shown here is derived from an EMBL/GenBank/DDBJ whole genome shotgun (WGS) entry which is preliminary data.</text>
</comment>
<sequence length="237" mass="27252">MQKKILKSKNTAKKAVKTSVIVPVKKTKNTPLYYQCMSACCQKGKKITQVARECKQNSPALVVQRTKQVKELQKALTVVQKFAKTIFAGYTIKVKDKQLELERKNGKEQKQIDELKKEENLQKETRSSKTTSVVEDQLKEKVKEGIKPSHLKRSRSLNDLSPNPEPAEIFYEAPENNPVKLKAKIKKKQQLEQDLESNINYGVKEIERLESETQSKNARLELRLMEEQNQEEKGITP</sequence>
<gene>
    <name evidence="1" type="ORF">SPELUC_LOCUS9002</name>
</gene>
<evidence type="ECO:0000313" key="2">
    <source>
        <dbReference type="Proteomes" id="UP000789366"/>
    </source>
</evidence>
<dbReference type="EMBL" id="CAJVPW010014384">
    <property type="protein sequence ID" value="CAG8653383.1"/>
    <property type="molecule type" value="Genomic_DNA"/>
</dbReference>
<name>A0ACA9NID5_9GLOM</name>